<dbReference type="HOGENOM" id="CLU_2864490_0_0_6"/>
<sequence>MTYKKFKVFIEQNDITECFVATYAAACGSNAAFWPISPSERPACEPTKKPQLPFYGAPQGLPAL</sequence>
<dbReference type="Proteomes" id="UP000005268">
    <property type="component" value="Chromosome"/>
</dbReference>
<proteinExistence type="predicted"/>
<evidence type="ECO:0000313" key="1">
    <source>
        <dbReference type="EMBL" id="AFK67012.1"/>
    </source>
</evidence>
<reference evidence="1 2" key="1">
    <citation type="journal article" date="2012" name="J. Bacteriol.">
        <title>Complete Genome Sequence of the Naphthalene-Degrading Pseudomonas putida Strain ND6.</title>
        <authorList>
            <person name="Li S."/>
            <person name="Zhao H."/>
            <person name="Li Y."/>
            <person name="Niu S."/>
            <person name="Cai B."/>
        </authorList>
    </citation>
    <scope>NUCLEOTIDE SEQUENCE [LARGE SCALE GENOMIC DNA]</scope>
    <source>
        <strain evidence="1 2">ND6</strain>
    </source>
</reference>
<name>I3UNE1_PSEPU</name>
<protein>
    <submittedName>
        <fullName evidence="1">Uncharacterized protein</fullName>
    </submittedName>
</protein>
<dbReference type="AlphaFoldDB" id="I3UNE1"/>
<organism evidence="1 2">
    <name type="scientific">Pseudomonas putida ND6</name>
    <dbReference type="NCBI Taxonomy" id="231023"/>
    <lineage>
        <taxon>Bacteria</taxon>
        <taxon>Pseudomonadati</taxon>
        <taxon>Pseudomonadota</taxon>
        <taxon>Gammaproteobacteria</taxon>
        <taxon>Pseudomonadales</taxon>
        <taxon>Pseudomonadaceae</taxon>
        <taxon>Pseudomonas</taxon>
    </lineage>
</organism>
<gene>
    <name evidence="1" type="ORF">YSA_00444</name>
</gene>
<dbReference type="EMBL" id="CP003588">
    <property type="protein sequence ID" value="AFK67012.1"/>
    <property type="molecule type" value="Genomic_DNA"/>
</dbReference>
<accession>I3UNE1</accession>
<evidence type="ECO:0000313" key="2">
    <source>
        <dbReference type="Proteomes" id="UP000005268"/>
    </source>
</evidence>
<dbReference type="KEGG" id="ppi:YSA_00444"/>